<dbReference type="Proteomes" id="UP001562354">
    <property type="component" value="Unassembled WGS sequence"/>
</dbReference>
<dbReference type="PANTHER" id="PTHR13900:SF0">
    <property type="entry name" value="TRANSCRIPTION INITIATION FACTOR TFIID SUBUNIT 1"/>
    <property type="match status" value="1"/>
</dbReference>
<feature type="compositionally biased region" description="Polar residues" evidence="3">
    <location>
        <begin position="188"/>
        <end position="198"/>
    </location>
</feature>
<feature type="region of interest" description="Disordered" evidence="3">
    <location>
        <begin position="950"/>
        <end position="992"/>
    </location>
</feature>
<proteinExistence type="predicted"/>
<feature type="region of interest" description="Disordered" evidence="3">
    <location>
        <begin position="1"/>
        <end position="140"/>
    </location>
</feature>
<dbReference type="InterPro" id="IPR040240">
    <property type="entry name" value="TAF1"/>
</dbReference>
<feature type="compositionally biased region" description="Basic and acidic residues" evidence="3">
    <location>
        <begin position="1080"/>
        <end position="1096"/>
    </location>
</feature>
<dbReference type="PANTHER" id="PTHR13900">
    <property type="entry name" value="TRANSCRIPTION INITIATION FACTOR TFIID"/>
    <property type="match status" value="1"/>
</dbReference>
<keyword evidence="2" id="KW-0539">Nucleus</keyword>
<feature type="compositionally biased region" description="Polar residues" evidence="3">
    <location>
        <begin position="25"/>
        <end position="37"/>
    </location>
</feature>
<feature type="region of interest" description="Disordered" evidence="3">
    <location>
        <begin position="155"/>
        <end position="199"/>
    </location>
</feature>
<sequence>MPHAVEQDELDYQQNDDLGDDLFNQILNAPPESQSFTLDLDRDLDIGEKADDAQDFEDIGDDDLAEDEDELADAPAARNGQEAINGGQENAPQNPDGEEGFDDDMDFTFGDDLFGDDDQADQNAHSTDLANNANNNNNLDSDAAADAALFAQETEALAPSSPPTVTGGLALPSKRVALPGSRPLLPGQQLNGLASSLDTPLEDDLAQETQTYADEEEEDDEEDDQVLEQRRLFEQMAIEREQRLRGGDGDERLPAAEADLETFYNIWPTYDPEERPRFVELFPQRRGHYPWKTPIKPPKAVQPTKVNLELLPDQEKSFRLPGTATTNNTWSEPHGTIYIQKAQKEGEESEDGIDIDEVDENEVIGGATWQDLTLVCIDWDLPSVSSSPAHTTQFDSGIDMSGDVDDMDGPPQKKRKVAHGTFDLKEAVAFSQTLPSLDDPERAAAKIAKKVQLDMNDPGLLIDENVPITQPRKVRRLVGDMGREAKSAAARDMTRRYNISNDEEYEQLKANHQHKVRSTLGSMAVEHSVPATKLQFPFYRVSLEEKQKRSFHRPTFTTERHDRTWNFHKVKRVKRKELKGKETSVVFAKAEDLSMADNSSVLLLEYSEEQPIMLSNFGMGNRLINYYRRKDANDTSRPKEELGETQVLLPQDRSPFANFGQVDPGEMVPTIHNGLYRAPIFKHEPRNTDFLVISNTSSGTGRQWFLRNIENIHAVGQQFPSVEVPGEHSRKVTDAAKKRLQNISYRIHKKYTEHRGPPLTNEVVKAHLPGSDIAQNRGKMRDFMAYDKNNGLWHLKPGHQMPDLDHANYKITPEEICVLDSMQVGVQHLKDLGLRRDDEEDNDDNAQDDDHIELLLAPWNTTKNFLHACQGKAMLQLHGEGDPTARGEGFSFIKTSMKGGFRALGESVAERLDAKKIKENGGHSYNVAKQQKAYDESIRRIWKAQHESLASTMEHSDVEEDIDDEPESSHHRTGETPRSSFGTPAFSRRDDETMSQFSKFSATQNNNLVMYIERTVIDKITGMKTTETERVTNPRVIAAYKKRKDKERIERLELDAYKIKPTGDRAYDLLQLKNAQDELDRLKRNMDRRKARERAKAKPGTGAGSPPTAAGSPAPDGEEAGDGAAGAPTGKKGRAKKNAEGTARKCANCGQIGHIRTNKKLCPMLNGTMKQEDATATGFGGPAGGAGAPQNGEGGSGTGGFGGMSLPLAL</sequence>
<feature type="domain" description="Transcription initiation factor TFIID subunit 1 histone acetyltransferase" evidence="4">
    <location>
        <begin position="497"/>
        <end position="949"/>
    </location>
</feature>
<feature type="compositionally biased region" description="Low complexity" evidence="3">
    <location>
        <begin position="128"/>
        <end position="140"/>
    </location>
</feature>
<evidence type="ECO:0000256" key="3">
    <source>
        <dbReference type="SAM" id="MobiDB-lite"/>
    </source>
</evidence>
<feature type="compositionally biased region" description="Basic and acidic residues" evidence="3">
    <location>
        <begin position="39"/>
        <end position="52"/>
    </location>
</feature>
<dbReference type="RefSeq" id="XP_069198724.1">
    <property type="nucleotide sequence ID" value="XM_069342222.1"/>
</dbReference>
<dbReference type="Pfam" id="PF12157">
    <property type="entry name" value="DUF3591"/>
    <property type="match status" value="1"/>
</dbReference>
<comment type="caution">
    <text evidence="5">The sequence shown here is derived from an EMBL/GenBank/DDBJ whole genome shotgun (WGS) entry which is preliminary data.</text>
</comment>
<evidence type="ECO:0000313" key="5">
    <source>
        <dbReference type="EMBL" id="KAL1302448.1"/>
    </source>
</evidence>
<feature type="region of interest" description="Disordered" evidence="3">
    <location>
        <begin position="1183"/>
        <end position="1206"/>
    </location>
</feature>
<evidence type="ECO:0000313" key="6">
    <source>
        <dbReference type="Proteomes" id="UP001562354"/>
    </source>
</evidence>
<keyword evidence="6" id="KW-1185">Reference proteome</keyword>
<accession>A0ABR3P8E3</accession>
<reference evidence="5 6" key="1">
    <citation type="submission" date="2024-07" db="EMBL/GenBank/DDBJ databases">
        <title>Draft sequence of the Neodothiora populina.</title>
        <authorList>
            <person name="Drown D.D."/>
            <person name="Schuette U.S."/>
            <person name="Buechlein A.B."/>
            <person name="Rusch D.R."/>
            <person name="Winton L.W."/>
            <person name="Adams G.A."/>
        </authorList>
    </citation>
    <scope>NUCLEOTIDE SEQUENCE [LARGE SCALE GENOMIC DNA]</scope>
    <source>
        <strain evidence="5 6">CPC 39397</strain>
    </source>
</reference>
<dbReference type="GeneID" id="95976542"/>
<feature type="compositionally biased region" description="Gly residues" evidence="3">
    <location>
        <begin position="1183"/>
        <end position="1203"/>
    </location>
</feature>
<dbReference type="InterPro" id="IPR022591">
    <property type="entry name" value="TAF1_HAT_dom"/>
</dbReference>
<evidence type="ECO:0000256" key="1">
    <source>
        <dbReference type="ARBA" id="ARBA00004123"/>
    </source>
</evidence>
<feature type="region of interest" description="Disordered" evidence="3">
    <location>
        <begin position="1080"/>
        <end position="1143"/>
    </location>
</feature>
<feature type="compositionally biased region" description="Acidic residues" evidence="3">
    <location>
        <begin position="53"/>
        <end position="72"/>
    </location>
</feature>
<organism evidence="5 6">
    <name type="scientific">Neodothiora populina</name>
    <dbReference type="NCBI Taxonomy" id="2781224"/>
    <lineage>
        <taxon>Eukaryota</taxon>
        <taxon>Fungi</taxon>
        <taxon>Dikarya</taxon>
        <taxon>Ascomycota</taxon>
        <taxon>Pezizomycotina</taxon>
        <taxon>Dothideomycetes</taxon>
        <taxon>Dothideomycetidae</taxon>
        <taxon>Dothideales</taxon>
        <taxon>Dothioraceae</taxon>
        <taxon>Neodothiora</taxon>
    </lineage>
</organism>
<protein>
    <recommendedName>
        <fullName evidence="4">Transcription initiation factor TFIID subunit 1 histone acetyltransferase domain-containing protein</fullName>
    </recommendedName>
</protein>
<feature type="compositionally biased region" description="Acidic residues" evidence="3">
    <location>
        <begin position="957"/>
        <end position="966"/>
    </location>
</feature>
<dbReference type="EMBL" id="JBFMKM010000012">
    <property type="protein sequence ID" value="KAL1302448.1"/>
    <property type="molecule type" value="Genomic_DNA"/>
</dbReference>
<feature type="compositionally biased region" description="Acidic residues" evidence="3">
    <location>
        <begin position="96"/>
        <end position="106"/>
    </location>
</feature>
<gene>
    <name evidence="5" type="ORF">AAFC00_002840</name>
</gene>
<evidence type="ECO:0000256" key="2">
    <source>
        <dbReference type="ARBA" id="ARBA00023242"/>
    </source>
</evidence>
<name>A0ABR3P8E3_9PEZI</name>
<comment type="subcellular location">
    <subcellularLocation>
        <location evidence="1">Nucleus</location>
    </subcellularLocation>
</comment>
<feature type="compositionally biased region" description="Low complexity" evidence="3">
    <location>
        <begin position="1098"/>
        <end position="1115"/>
    </location>
</feature>
<evidence type="ECO:0000259" key="4">
    <source>
        <dbReference type="Pfam" id="PF12157"/>
    </source>
</evidence>